<evidence type="ECO:0000313" key="5">
    <source>
        <dbReference type="EMBL" id="MDI5831142.1"/>
    </source>
</evidence>
<dbReference type="Gene3D" id="2.40.420.20">
    <property type="match status" value="1"/>
</dbReference>
<accession>A0ABT6U9L0</accession>
<protein>
    <submittedName>
        <fullName evidence="5">Efflux RND transporter periplasmic adaptor subunit</fullName>
    </submittedName>
</protein>
<feature type="domain" description="CzcB-like barrel-sandwich hybrid" evidence="4">
    <location>
        <begin position="71"/>
        <end position="206"/>
    </location>
</feature>
<dbReference type="InterPro" id="IPR058792">
    <property type="entry name" value="Beta-barrel_RND_2"/>
</dbReference>
<dbReference type="RefSeq" id="WP_240293200.1">
    <property type="nucleotide sequence ID" value="NZ_CP092630.1"/>
</dbReference>
<dbReference type="Pfam" id="PF25973">
    <property type="entry name" value="BSH_CzcB"/>
    <property type="match status" value="1"/>
</dbReference>
<dbReference type="PROSITE" id="PS51257">
    <property type="entry name" value="PROKAR_LIPOPROTEIN"/>
    <property type="match status" value="1"/>
</dbReference>
<gene>
    <name evidence="5" type="ORF">ODY93_06160</name>
</gene>
<comment type="caution">
    <text evidence="5">The sequence shown here is derived from an EMBL/GenBank/DDBJ whole genome shotgun (WGS) entry which is preliminary data.</text>
</comment>
<name>A0ABT6U9L0_9GAMM</name>
<dbReference type="Gene3D" id="6.10.140.1990">
    <property type="match status" value="1"/>
</dbReference>
<dbReference type="PANTHER" id="PTHR30469">
    <property type="entry name" value="MULTIDRUG RESISTANCE PROTEIN MDTA"/>
    <property type="match status" value="1"/>
</dbReference>
<dbReference type="InterPro" id="IPR058647">
    <property type="entry name" value="BSH_CzcB-like"/>
</dbReference>
<evidence type="ECO:0000256" key="1">
    <source>
        <dbReference type="ARBA" id="ARBA00009477"/>
    </source>
</evidence>
<evidence type="ECO:0000259" key="4">
    <source>
        <dbReference type="Pfam" id="PF25973"/>
    </source>
</evidence>
<dbReference type="PANTHER" id="PTHR30469:SF11">
    <property type="entry name" value="BLL4320 PROTEIN"/>
    <property type="match status" value="1"/>
</dbReference>
<evidence type="ECO:0000313" key="6">
    <source>
        <dbReference type="Proteomes" id="UP001159075"/>
    </source>
</evidence>
<dbReference type="InterPro" id="IPR006143">
    <property type="entry name" value="RND_pump_MFP"/>
</dbReference>
<organism evidence="5 6">
    <name type="scientific">Shewanella xiamenensis</name>
    <dbReference type="NCBI Taxonomy" id="332186"/>
    <lineage>
        <taxon>Bacteria</taxon>
        <taxon>Pseudomonadati</taxon>
        <taxon>Pseudomonadota</taxon>
        <taxon>Gammaproteobacteria</taxon>
        <taxon>Alteromonadales</taxon>
        <taxon>Shewanellaceae</taxon>
        <taxon>Shewanella</taxon>
    </lineage>
</organism>
<dbReference type="Proteomes" id="UP001159075">
    <property type="component" value="Unassembled WGS sequence"/>
</dbReference>
<comment type="similarity">
    <text evidence="1">Belongs to the membrane fusion protein (MFP) (TC 8.A.1) family.</text>
</comment>
<keyword evidence="6" id="KW-1185">Reference proteome</keyword>
<dbReference type="Pfam" id="PF25954">
    <property type="entry name" value="Beta-barrel_RND_2"/>
    <property type="match status" value="1"/>
</dbReference>
<sequence length="375" mass="40759">MDQAARCFWRVFCVCVIAVTTLTACQKEVTEHANTAQLQTVTTAPLRLSTSYQSEQVFTGTIRAGNTTGVGFELSGKLSELTVDSGTKVTQGQVLAKLDTRLLEAERQEIQASLAQTQADVDLATSTLKRNLELKKSGYVSEQLLDETRTQLTSLEAAKQRLLASQHANQLKLDKSHLLAPFDGIISLRQHNLGEVVAAGNPVFTLVGSINTEAYIGVPVAIANQFTTGQEVKVSVQNQLFMAKVAGISAEVNPISRTVQLRISLPAQAKVINGEIAYLHQQQTVEQAGYWVPISALIDGIRGRWNIYVTAQQTADSASTQIERRDVDILYTTQDMAYIQGAIKADEQYVTQGLHKLVVGQVVGQAVSTTIATTR</sequence>
<evidence type="ECO:0000259" key="3">
    <source>
        <dbReference type="Pfam" id="PF25954"/>
    </source>
</evidence>
<dbReference type="NCBIfam" id="TIGR01730">
    <property type="entry name" value="RND_mfp"/>
    <property type="match status" value="1"/>
</dbReference>
<proteinExistence type="inferred from homology"/>
<keyword evidence="2" id="KW-0175">Coiled coil</keyword>
<dbReference type="SUPFAM" id="SSF111369">
    <property type="entry name" value="HlyD-like secretion proteins"/>
    <property type="match status" value="1"/>
</dbReference>
<reference evidence="5 6" key="1">
    <citation type="submission" date="2022-09" db="EMBL/GenBank/DDBJ databases">
        <title>The outer-membrane cytochrome OmcA is essential for infection of Shewanella oneidensis by a zebrafish-associated bacteriophage.</title>
        <authorList>
            <person name="Grenfell A.W."/>
            <person name="Intile P."/>
            <person name="Mcfarlane J."/>
            <person name="Leung D."/>
            <person name="Abdalla K."/>
            <person name="Wold M."/>
            <person name="Kees E."/>
            <person name="Gralnick J."/>
        </authorList>
    </citation>
    <scope>NUCLEOTIDE SEQUENCE [LARGE SCALE GENOMIC DNA]</scope>
    <source>
        <strain evidence="5 6">NF-5</strain>
    </source>
</reference>
<dbReference type="Gene3D" id="2.40.50.100">
    <property type="match status" value="1"/>
</dbReference>
<feature type="domain" description="CusB-like beta-barrel" evidence="3">
    <location>
        <begin position="218"/>
        <end position="269"/>
    </location>
</feature>
<dbReference type="InterPro" id="IPR030190">
    <property type="entry name" value="MacA_alpha-hairpin_sf"/>
</dbReference>
<evidence type="ECO:0000256" key="2">
    <source>
        <dbReference type="ARBA" id="ARBA00023054"/>
    </source>
</evidence>
<dbReference type="EMBL" id="JAOTLW010000005">
    <property type="protein sequence ID" value="MDI5831142.1"/>
    <property type="molecule type" value="Genomic_DNA"/>
</dbReference>